<dbReference type="CDD" id="cd10536">
    <property type="entry name" value="SET_SMYD4"/>
    <property type="match status" value="1"/>
</dbReference>
<dbReference type="Gene3D" id="6.10.140.2220">
    <property type="match status" value="1"/>
</dbReference>
<reference evidence="4" key="1">
    <citation type="submission" date="2020-11" db="EMBL/GenBank/DDBJ databases">
        <authorList>
            <person name="Tran Van P."/>
        </authorList>
    </citation>
    <scope>NUCLEOTIDE SEQUENCE</scope>
</reference>
<accession>A0A7R9CAM6</accession>
<dbReference type="GO" id="GO:0042051">
    <property type="term" value="P:compound eye photoreceptor development"/>
    <property type="evidence" value="ECO:0007669"/>
    <property type="project" value="TreeGrafter"/>
</dbReference>
<dbReference type="Gene3D" id="1.25.40.10">
    <property type="entry name" value="Tetratricopeptide repeat domain"/>
    <property type="match status" value="1"/>
</dbReference>
<name>A0A7R9CAM6_TIMCR</name>
<dbReference type="Gene3D" id="1.10.220.160">
    <property type="match status" value="1"/>
</dbReference>
<sequence length="750" mass="84188">MTTTQRGRFLHKVRMAVLEPLKHTQEMYRRKSAPVAFQKRMEADRALSSNNPQKALMLYSQSCMRAPGTGEYWQHFQDLYRDQLSSNNPPGTGVDKTVDQGLSLALALGGRSEALLVLEDYLQSLADTNLAVKEGFPQHLRYQLYWRMGRCYRGLNQVAKARVSLQLSARLVREHLAQLGNEAVISLMRLQEELADLVLLEEEGSSNELLQIKQPDETPLPPVVAGCHPELGCASRLLGVSRTEQAGRYVVAREPVATGDTLVVEPAYAACLLPDKFGSHCHHCFARLNAPVACPECSGLAFCSVRCRDEACRSYHRYECHYMDLLIGSGMSILCHVALRMVTQAGEQFFLDRRQDLTSHSKEILPPSDKYLAVHNLVTHANKRKPKEFFQRTLMAVFLLKCLQKAGYFSAPSIDQTCLSEEELLIGSLLLRHLQLLQFNAHEVYETRIEAPRQLRTSKTEYIGVAIYPTVALFNHDCYPAVTRYFVGHSIVVRATRPLGTGDIVAENYGPVFTKRSLESRQRALTSRYWFRCICQACKENWPALDMVDNNDFRLWSIQWSYPLAPLHATFYFCFGSAWILGHPKTMVGGLEPPQAPAWVRYCCSQNKLDTADDGEIGVQIIVGYNGYGFSLHGVQLLDVKKLLAMPGNKSNRSTAKQGVKCPACKKHVRHDEALATLVNCEAWFKEGIESMEVGDVDVAIRLFCSYLDSMHSIGFPPHKDILLCQEALRICMAGSGNVWVTGKIDASSK</sequence>
<dbReference type="GO" id="GO:0032259">
    <property type="term" value="P:methylation"/>
    <property type="evidence" value="ECO:0007669"/>
    <property type="project" value="UniProtKB-KW"/>
</dbReference>
<proteinExistence type="predicted"/>
<gene>
    <name evidence="4" type="ORF">TCEB3V08_LOCUS1209</name>
</gene>
<keyword evidence="1" id="KW-0489">Methyltransferase</keyword>
<organism evidence="4">
    <name type="scientific">Timema cristinae</name>
    <name type="common">Walking stick</name>
    <dbReference type="NCBI Taxonomy" id="61476"/>
    <lineage>
        <taxon>Eukaryota</taxon>
        <taxon>Metazoa</taxon>
        <taxon>Ecdysozoa</taxon>
        <taxon>Arthropoda</taxon>
        <taxon>Hexapoda</taxon>
        <taxon>Insecta</taxon>
        <taxon>Pterygota</taxon>
        <taxon>Neoptera</taxon>
        <taxon>Polyneoptera</taxon>
        <taxon>Phasmatodea</taxon>
        <taxon>Timematodea</taxon>
        <taxon>Timematoidea</taxon>
        <taxon>Timematidae</taxon>
        <taxon>Timema</taxon>
    </lineage>
</organism>
<evidence type="ECO:0000313" key="4">
    <source>
        <dbReference type="EMBL" id="CAD7393228.1"/>
    </source>
</evidence>
<dbReference type="GO" id="GO:0008168">
    <property type="term" value="F:methyltransferase activity"/>
    <property type="evidence" value="ECO:0007669"/>
    <property type="project" value="UniProtKB-KW"/>
</dbReference>
<evidence type="ECO:0000256" key="2">
    <source>
        <dbReference type="ARBA" id="ARBA00022679"/>
    </source>
</evidence>
<dbReference type="PANTHER" id="PTHR46165">
    <property type="entry name" value="SET AND MYND DOMAIN-CONTAINING PROTEIN 4"/>
    <property type="match status" value="1"/>
</dbReference>
<evidence type="ECO:0000256" key="1">
    <source>
        <dbReference type="ARBA" id="ARBA00022603"/>
    </source>
</evidence>
<protein>
    <recommendedName>
        <fullName evidence="5">SET and MYND domain-containing protein 4</fullName>
    </recommendedName>
</protein>
<dbReference type="SUPFAM" id="SSF48452">
    <property type="entry name" value="TPR-like"/>
    <property type="match status" value="1"/>
</dbReference>
<dbReference type="GO" id="GO:0005634">
    <property type="term" value="C:nucleus"/>
    <property type="evidence" value="ECO:0007669"/>
    <property type="project" value="TreeGrafter"/>
</dbReference>
<evidence type="ECO:0008006" key="5">
    <source>
        <dbReference type="Google" id="ProtNLM"/>
    </source>
</evidence>
<dbReference type="InterPro" id="IPR046341">
    <property type="entry name" value="SET_dom_sf"/>
</dbReference>
<dbReference type="Gene3D" id="2.170.270.10">
    <property type="entry name" value="SET domain"/>
    <property type="match status" value="1"/>
</dbReference>
<dbReference type="InterPro" id="IPR044421">
    <property type="entry name" value="SMYD4_SET"/>
</dbReference>
<dbReference type="PANTHER" id="PTHR46165:SF5">
    <property type="entry name" value="RE32936P"/>
    <property type="match status" value="1"/>
</dbReference>
<dbReference type="InterPro" id="IPR011990">
    <property type="entry name" value="TPR-like_helical_dom_sf"/>
</dbReference>
<dbReference type="GO" id="GO:0005737">
    <property type="term" value="C:cytoplasm"/>
    <property type="evidence" value="ECO:0007669"/>
    <property type="project" value="TreeGrafter"/>
</dbReference>
<dbReference type="InterPro" id="IPR052097">
    <property type="entry name" value="SET-MYND_domain_protein"/>
</dbReference>
<dbReference type="GO" id="GO:0042826">
    <property type="term" value="F:histone deacetylase binding"/>
    <property type="evidence" value="ECO:0007669"/>
    <property type="project" value="TreeGrafter"/>
</dbReference>
<dbReference type="SUPFAM" id="SSF82199">
    <property type="entry name" value="SET domain"/>
    <property type="match status" value="1"/>
</dbReference>
<dbReference type="AlphaFoldDB" id="A0A7R9CAM6"/>
<dbReference type="EMBL" id="OC316674">
    <property type="protein sequence ID" value="CAD7393228.1"/>
    <property type="molecule type" value="Genomic_DNA"/>
</dbReference>
<keyword evidence="2" id="KW-0808">Transferase</keyword>
<keyword evidence="3" id="KW-0949">S-adenosyl-L-methionine</keyword>
<evidence type="ECO:0000256" key="3">
    <source>
        <dbReference type="ARBA" id="ARBA00022691"/>
    </source>
</evidence>